<keyword evidence="2" id="KW-0472">Membrane</keyword>
<evidence type="ECO:0000256" key="1">
    <source>
        <dbReference type="ARBA" id="ARBA00034125"/>
    </source>
</evidence>
<evidence type="ECO:0000259" key="3">
    <source>
        <dbReference type="Pfam" id="PF06738"/>
    </source>
</evidence>
<dbReference type="InterPro" id="IPR051361">
    <property type="entry name" value="ThrE/Ser_Exporter"/>
</dbReference>
<feature type="transmembrane region" description="Helical" evidence="2">
    <location>
        <begin position="162"/>
        <end position="182"/>
    </location>
</feature>
<accession>A0ABR2HL61</accession>
<keyword evidence="2" id="KW-0812">Transmembrane</keyword>
<feature type="domain" description="Threonine/serine exporter-like N-terminal" evidence="3">
    <location>
        <begin position="34"/>
        <end position="272"/>
    </location>
</feature>
<evidence type="ECO:0000313" key="5">
    <source>
        <dbReference type="Proteomes" id="UP001390339"/>
    </source>
</evidence>
<reference evidence="4 5" key="1">
    <citation type="journal article" date="2024" name="IMA Fungus">
        <title>Apiospora arundinis, a panoply of carbohydrate-active enzymes and secondary metabolites.</title>
        <authorList>
            <person name="Sorensen T."/>
            <person name="Petersen C."/>
            <person name="Muurmann A.T."/>
            <person name="Christiansen J.V."/>
            <person name="Brundto M.L."/>
            <person name="Overgaard C.K."/>
            <person name="Boysen A.T."/>
            <person name="Wollenberg R.D."/>
            <person name="Larsen T.O."/>
            <person name="Sorensen J.L."/>
            <person name="Nielsen K.L."/>
            <person name="Sondergaard T.E."/>
        </authorList>
    </citation>
    <scope>NUCLEOTIDE SEQUENCE [LARGE SCALE GENOMIC DNA]</scope>
    <source>
        <strain evidence="4 5">AAU 773</strain>
    </source>
</reference>
<keyword evidence="2" id="KW-1133">Transmembrane helix</keyword>
<dbReference type="Proteomes" id="UP001390339">
    <property type="component" value="Unassembled WGS sequence"/>
</dbReference>
<dbReference type="InterPro" id="IPR010619">
    <property type="entry name" value="ThrE-like_N"/>
</dbReference>
<gene>
    <name evidence="4" type="ORF">PGQ11_015135</name>
</gene>
<evidence type="ECO:0000256" key="2">
    <source>
        <dbReference type="SAM" id="Phobius"/>
    </source>
</evidence>
<evidence type="ECO:0000313" key="4">
    <source>
        <dbReference type="EMBL" id="KAK8848655.1"/>
    </source>
</evidence>
<sequence length="443" mass="48188">MTWWRVQQVDPDVIRQVRAAPDAHEHNLVVLMVYAFMAYGAPPHRIEEYAHQLIKACRLEGRAKYTVGCTELCFVSPPYTGITYTNLVAATERLDVGACEFAFTVFQHVVRGDISIPEANTALIRLIEKGPYYNPWFLVVVHGLLSASLSWLVAVGGWLDMLVSFVLGCIVGVSRIMLAPHWPKHSVNFSALAAVLTTFVAGAFASIGGPGQSYFCFSAIVISSILTLVPGFPIITGMLELNAQSLGGVARLSYAVVHSLTLCLGINVGSQLSKLIRDDSQREICSVAHGIDARWKFLLVPIAMLFMAILAHSRPRQMPKQIILGYVAHIVLYFLHKHPHATSQISATVSGFVLGGMANIIGRIQHSAYPFGAVIPGVLVLIPLAAIVTDGVRASIMMPLWNNETMNAQMVFDQNVAHSFFVAARIIEDAVGLALGLSLSMVV</sequence>
<comment type="similarity">
    <text evidence="1">Belongs to the ThrE exporter (TC 2.A.79) family.</text>
</comment>
<feature type="transmembrane region" description="Helical" evidence="2">
    <location>
        <begin position="368"/>
        <end position="388"/>
    </location>
</feature>
<feature type="transmembrane region" description="Helical" evidence="2">
    <location>
        <begin position="214"/>
        <end position="232"/>
    </location>
</feature>
<feature type="transmembrane region" description="Helical" evidence="2">
    <location>
        <begin position="188"/>
        <end position="207"/>
    </location>
</feature>
<dbReference type="Pfam" id="PF06738">
    <property type="entry name" value="ThrE"/>
    <property type="match status" value="1"/>
</dbReference>
<protein>
    <submittedName>
        <fullName evidence="4">DUF1212-domain-containing protein</fullName>
    </submittedName>
</protein>
<dbReference type="PANTHER" id="PTHR31082:SF4">
    <property type="entry name" value="PHEROMONE-REGULATED MEMBRANE PROTEIN 10"/>
    <property type="match status" value="1"/>
</dbReference>
<keyword evidence="5" id="KW-1185">Reference proteome</keyword>
<proteinExistence type="inferred from homology"/>
<feature type="transmembrane region" description="Helical" evidence="2">
    <location>
        <begin position="342"/>
        <end position="362"/>
    </location>
</feature>
<name>A0ABR2HL61_9PEZI</name>
<organism evidence="4 5">
    <name type="scientific">Apiospora arundinis</name>
    <dbReference type="NCBI Taxonomy" id="335852"/>
    <lineage>
        <taxon>Eukaryota</taxon>
        <taxon>Fungi</taxon>
        <taxon>Dikarya</taxon>
        <taxon>Ascomycota</taxon>
        <taxon>Pezizomycotina</taxon>
        <taxon>Sordariomycetes</taxon>
        <taxon>Xylariomycetidae</taxon>
        <taxon>Amphisphaeriales</taxon>
        <taxon>Apiosporaceae</taxon>
        <taxon>Apiospora</taxon>
    </lineage>
</organism>
<feature type="transmembrane region" description="Helical" evidence="2">
    <location>
        <begin position="136"/>
        <end position="155"/>
    </location>
</feature>
<feature type="transmembrane region" description="Helical" evidence="2">
    <location>
        <begin position="293"/>
        <end position="312"/>
    </location>
</feature>
<feature type="transmembrane region" description="Helical" evidence="2">
    <location>
        <begin position="252"/>
        <end position="272"/>
    </location>
</feature>
<comment type="caution">
    <text evidence="4">The sequence shown here is derived from an EMBL/GenBank/DDBJ whole genome shotgun (WGS) entry which is preliminary data.</text>
</comment>
<dbReference type="PANTHER" id="PTHR31082">
    <property type="entry name" value="PHEROMONE-REGULATED MEMBRANE PROTEIN 10"/>
    <property type="match status" value="1"/>
</dbReference>
<dbReference type="EMBL" id="JAPCWZ010000010">
    <property type="protein sequence ID" value="KAK8848655.1"/>
    <property type="molecule type" value="Genomic_DNA"/>
</dbReference>